<dbReference type="GO" id="GO:0005829">
    <property type="term" value="C:cytosol"/>
    <property type="evidence" value="ECO:0007669"/>
    <property type="project" value="TreeGrafter"/>
</dbReference>
<reference evidence="2 3" key="1">
    <citation type="submission" date="2019-03" db="EMBL/GenBank/DDBJ databases">
        <authorList>
            <consortium name="Pathogen Informatics"/>
        </authorList>
    </citation>
    <scope>NUCLEOTIDE SEQUENCE [LARGE SCALE GENOMIC DNA]</scope>
    <source>
        <strain evidence="2 3">NCTC12282</strain>
    </source>
</reference>
<dbReference type="EMBL" id="CAADJA010000002">
    <property type="protein sequence ID" value="VFS51340.1"/>
    <property type="molecule type" value="Genomic_DNA"/>
</dbReference>
<feature type="domain" description="PFL" evidence="1">
    <location>
        <begin position="1"/>
        <end position="60"/>
    </location>
</feature>
<dbReference type="PANTHER" id="PTHR43641">
    <property type="entry name" value="FORMATE ACETYLTRANSFERASE 3-RELATED"/>
    <property type="match status" value="1"/>
</dbReference>
<sequence>MYPYLAADKGISKEFAQELVDCCWIKLNDVNKTRDEVSAQAFAGYAVFQNLCVGGQTEDG</sequence>
<dbReference type="Proteomes" id="UP000373449">
    <property type="component" value="Unassembled WGS sequence"/>
</dbReference>
<dbReference type="InterPro" id="IPR051215">
    <property type="entry name" value="GRE"/>
</dbReference>
<dbReference type="PROSITE" id="PS51554">
    <property type="entry name" value="PFL"/>
    <property type="match status" value="1"/>
</dbReference>
<evidence type="ECO:0000259" key="1">
    <source>
        <dbReference type="PROSITE" id="PS51554"/>
    </source>
</evidence>
<evidence type="ECO:0000313" key="3">
    <source>
        <dbReference type="Proteomes" id="UP000373449"/>
    </source>
</evidence>
<dbReference type="InterPro" id="IPR004184">
    <property type="entry name" value="PFL_dom"/>
</dbReference>
<gene>
    <name evidence="2" type="ORF">NCTC12282_04983</name>
</gene>
<protein>
    <submittedName>
        <fullName evidence="2">Glycyl radical enzyme, PFL2/glycerol dehydratase family</fullName>
    </submittedName>
</protein>
<dbReference type="PANTHER" id="PTHR43641:SF2">
    <property type="entry name" value="DEHYDRATASE YBIW-RELATED"/>
    <property type="match status" value="1"/>
</dbReference>
<dbReference type="GO" id="GO:0003824">
    <property type="term" value="F:catalytic activity"/>
    <property type="evidence" value="ECO:0007669"/>
    <property type="project" value="InterPro"/>
</dbReference>
<proteinExistence type="predicted"/>
<accession>A0A484ZSH0</accession>
<dbReference type="SUPFAM" id="SSF51998">
    <property type="entry name" value="PFL-like glycyl radical enzymes"/>
    <property type="match status" value="1"/>
</dbReference>
<dbReference type="Gene3D" id="3.20.70.20">
    <property type="match status" value="1"/>
</dbReference>
<dbReference type="AlphaFoldDB" id="A0A484ZSH0"/>
<dbReference type="Pfam" id="PF02901">
    <property type="entry name" value="PFL-like"/>
    <property type="match status" value="1"/>
</dbReference>
<evidence type="ECO:0000313" key="2">
    <source>
        <dbReference type="EMBL" id="VFS51340.1"/>
    </source>
</evidence>
<organism evidence="2 3">
    <name type="scientific">Budvicia aquatica</name>
    <dbReference type="NCBI Taxonomy" id="82979"/>
    <lineage>
        <taxon>Bacteria</taxon>
        <taxon>Pseudomonadati</taxon>
        <taxon>Pseudomonadota</taxon>
        <taxon>Gammaproteobacteria</taxon>
        <taxon>Enterobacterales</taxon>
        <taxon>Budviciaceae</taxon>
        <taxon>Budvicia</taxon>
    </lineage>
</organism>
<name>A0A484ZSH0_9GAMM</name>